<evidence type="ECO:0000313" key="7">
    <source>
        <dbReference type="JaponicusDB" id="SJAG_05020"/>
    </source>
</evidence>
<dbReference type="JaponicusDB" id="SJAG_05020">
    <property type="gene designation" value="nht1"/>
</dbReference>
<dbReference type="STRING" id="402676.B6K8E2"/>
<dbReference type="OrthoDB" id="10070927at2759"/>
<feature type="region of interest" description="Disordered" evidence="4">
    <location>
        <begin position="99"/>
        <end position="124"/>
    </location>
</feature>
<dbReference type="GeneID" id="7047501"/>
<evidence type="ECO:0000313" key="8">
    <source>
        <dbReference type="Proteomes" id="UP000001744"/>
    </source>
</evidence>
<evidence type="ECO:0000256" key="2">
    <source>
        <dbReference type="ARBA" id="ARBA00023242"/>
    </source>
</evidence>
<gene>
    <name evidence="7" type="primary">nht1</name>
    <name evidence="6" type="ORF">SJAG_05020</name>
</gene>
<feature type="coiled-coil region" evidence="3">
    <location>
        <begin position="15"/>
        <end position="70"/>
    </location>
</feature>
<evidence type="ECO:0000256" key="4">
    <source>
        <dbReference type="SAM" id="MobiDB-lite"/>
    </source>
</evidence>
<dbReference type="HOGENOM" id="CLU_2005236_0_0_1"/>
<evidence type="ECO:0000313" key="6">
    <source>
        <dbReference type="EMBL" id="EEB09796.1"/>
    </source>
</evidence>
<dbReference type="eggNOG" id="ENOG502SCA1">
    <property type="taxonomic scope" value="Eukaryota"/>
</dbReference>
<evidence type="ECO:0000256" key="3">
    <source>
        <dbReference type="SAM" id="Coils"/>
    </source>
</evidence>
<keyword evidence="3" id="KW-0175">Coiled coil</keyword>
<accession>B6K8E2</accession>
<reference evidence="6 8" key="1">
    <citation type="journal article" date="2011" name="Science">
        <title>Comparative functional genomics of the fission yeasts.</title>
        <authorList>
            <person name="Rhind N."/>
            <person name="Chen Z."/>
            <person name="Yassour M."/>
            <person name="Thompson D.A."/>
            <person name="Haas B.J."/>
            <person name="Habib N."/>
            <person name="Wapinski I."/>
            <person name="Roy S."/>
            <person name="Lin M.F."/>
            <person name="Heiman D.I."/>
            <person name="Young S.K."/>
            <person name="Furuya K."/>
            <person name="Guo Y."/>
            <person name="Pidoux A."/>
            <person name="Chen H.M."/>
            <person name="Robbertse B."/>
            <person name="Goldberg J.M."/>
            <person name="Aoki K."/>
            <person name="Bayne E.H."/>
            <person name="Berlin A.M."/>
            <person name="Desjardins C.A."/>
            <person name="Dobbs E."/>
            <person name="Dukaj L."/>
            <person name="Fan L."/>
            <person name="FitzGerald M.G."/>
            <person name="French C."/>
            <person name="Gujja S."/>
            <person name="Hansen K."/>
            <person name="Keifenheim D."/>
            <person name="Levin J.Z."/>
            <person name="Mosher R.A."/>
            <person name="Mueller C.A."/>
            <person name="Pfiffner J."/>
            <person name="Priest M."/>
            <person name="Russ C."/>
            <person name="Smialowska A."/>
            <person name="Swoboda P."/>
            <person name="Sykes S.M."/>
            <person name="Vaughn M."/>
            <person name="Vengrova S."/>
            <person name="Yoder R."/>
            <person name="Zeng Q."/>
            <person name="Allshire R."/>
            <person name="Baulcombe D."/>
            <person name="Birren B.W."/>
            <person name="Brown W."/>
            <person name="Ekwall K."/>
            <person name="Kellis M."/>
            <person name="Leatherwood J."/>
            <person name="Levin H."/>
            <person name="Margalit H."/>
            <person name="Martienssen R."/>
            <person name="Nieduszynski C.A."/>
            <person name="Spatafora J.W."/>
            <person name="Friedman N."/>
            <person name="Dalgaard J.Z."/>
            <person name="Baumann P."/>
            <person name="Niki H."/>
            <person name="Regev A."/>
            <person name="Nusbaum C."/>
        </authorList>
    </citation>
    <scope>NUCLEOTIDE SEQUENCE [LARGE SCALE GENOMIC DNA]</scope>
    <source>
        <strain evidence="8">yFS275 / FY16936</strain>
    </source>
</reference>
<proteinExistence type="predicted"/>
<dbReference type="Pfam" id="PF24245">
    <property type="entry name" value="INO80F"/>
    <property type="match status" value="1"/>
</dbReference>
<keyword evidence="2" id="KW-0539">Nucleus</keyword>
<protein>
    <submittedName>
        <fullName evidence="6">Ino80 complex HMG box protein Nht1</fullName>
    </submittedName>
</protein>
<keyword evidence="8" id="KW-1185">Reference proteome</keyword>
<dbReference type="RefSeq" id="XP_002176089.1">
    <property type="nucleotide sequence ID" value="XM_002176053.1"/>
</dbReference>
<dbReference type="GO" id="GO:0005634">
    <property type="term" value="C:nucleus"/>
    <property type="evidence" value="ECO:0007669"/>
    <property type="project" value="UniProtKB-SubCell"/>
</dbReference>
<dbReference type="Proteomes" id="UP000001744">
    <property type="component" value="Unassembled WGS sequence"/>
</dbReference>
<dbReference type="EMBL" id="KE651167">
    <property type="protein sequence ID" value="EEB09796.1"/>
    <property type="molecule type" value="Genomic_DNA"/>
</dbReference>
<organism evidence="6 8">
    <name type="scientific">Schizosaccharomyces japonicus (strain yFS275 / FY16936)</name>
    <name type="common">Fission yeast</name>
    <dbReference type="NCBI Taxonomy" id="402676"/>
    <lineage>
        <taxon>Eukaryota</taxon>
        <taxon>Fungi</taxon>
        <taxon>Dikarya</taxon>
        <taxon>Ascomycota</taxon>
        <taxon>Taphrinomycotina</taxon>
        <taxon>Schizosaccharomycetes</taxon>
        <taxon>Schizosaccharomycetales</taxon>
        <taxon>Schizosaccharomycetaceae</taxon>
        <taxon>Schizosaccharomyces</taxon>
    </lineage>
</organism>
<name>B6K8E2_SCHJY</name>
<comment type="subcellular location">
    <subcellularLocation>
        <location evidence="1">Nucleus</location>
    </subcellularLocation>
</comment>
<dbReference type="AlphaFoldDB" id="B6K8E2"/>
<dbReference type="InterPro" id="IPR056513">
    <property type="entry name" value="INO80F"/>
</dbReference>
<evidence type="ECO:0000259" key="5">
    <source>
        <dbReference type="Pfam" id="PF24245"/>
    </source>
</evidence>
<feature type="compositionally biased region" description="Polar residues" evidence="4">
    <location>
        <begin position="102"/>
        <end position="124"/>
    </location>
</feature>
<dbReference type="VEuPathDB" id="FungiDB:SJAG_05020"/>
<feature type="domain" description="INO80 complex subunit F" evidence="5">
    <location>
        <begin position="18"/>
        <end position="63"/>
    </location>
</feature>
<sequence>MQPHHLAPVVSKSEEKKYRQKCKDLKARIQEIQDDNAALNSKLEAVKRAIRRARLERAFLLEQVEKASVRKAEQLGQVLEIPPPPPPAETIKIRFNMGGASSVKNTTDGEFTESQNDGSNLAAQ</sequence>
<evidence type="ECO:0000256" key="1">
    <source>
        <dbReference type="ARBA" id="ARBA00004123"/>
    </source>
</evidence>